<gene>
    <name evidence="1" type="ORF">MZV50_00365</name>
</gene>
<protein>
    <submittedName>
        <fullName evidence="1">Uncharacterized protein</fullName>
    </submittedName>
</protein>
<proteinExistence type="predicted"/>
<evidence type="ECO:0000313" key="2">
    <source>
        <dbReference type="Proteomes" id="UP001057520"/>
    </source>
</evidence>
<organism evidence="1 2">
    <name type="scientific">Caulobacter segnis</name>
    <dbReference type="NCBI Taxonomy" id="88688"/>
    <lineage>
        <taxon>Bacteria</taxon>
        <taxon>Pseudomonadati</taxon>
        <taxon>Pseudomonadota</taxon>
        <taxon>Alphaproteobacteria</taxon>
        <taxon>Caulobacterales</taxon>
        <taxon>Caulobacteraceae</taxon>
        <taxon>Caulobacter</taxon>
    </lineage>
</organism>
<evidence type="ECO:0000313" key="1">
    <source>
        <dbReference type="EMBL" id="USQ96098.1"/>
    </source>
</evidence>
<reference evidence="1 2" key="1">
    <citation type="submission" date="2022-04" db="EMBL/GenBank/DDBJ databases">
        <title>Genome sequence of soybean root-associated Caulobacter segnis RL271.</title>
        <authorList>
            <person name="Longley R."/>
            <person name="Bonito G."/>
            <person name="Trigodet F."/>
            <person name="Crosson S."/>
            <person name="Fiebig A."/>
        </authorList>
    </citation>
    <scope>NUCLEOTIDE SEQUENCE [LARGE SCALE GENOMIC DNA]</scope>
    <source>
        <strain evidence="1 2">RL271</strain>
    </source>
</reference>
<accession>A0ABY4ZTF0</accession>
<dbReference type="Proteomes" id="UP001057520">
    <property type="component" value="Chromosome"/>
</dbReference>
<name>A0ABY4ZTF0_9CAUL</name>
<sequence>MTMKTNAVAGLASLVLAVLPLVVIAGSLASSL</sequence>
<keyword evidence="2" id="KW-1185">Reference proteome</keyword>
<dbReference type="EMBL" id="CP096040">
    <property type="protein sequence ID" value="USQ96098.1"/>
    <property type="molecule type" value="Genomic_DNA"/>
</dbReference>